<evidence type="ECO:0000256" key="1">
    <source>
        <dbReference type="SAM" id="Phobius"/>
    </source>
</evidence>
<dbReference type="EMBL" id="JADGMS010000010">
    <property type="protein sequence ID" value="KAF9674107.1"/>
    <property type="molecule type" value="Genomic_DNA"/>
</dbReference>
<evidence type="ECO:0000313" key="2">
    <source>
        <dbReference type="EMBL" id="KAF9674107.1"/>
    </source>
</evidence>
<feature type="transmembrane region" description="Helical" evidence="1">
    <location>
        <begin position="60"/>
        <end position="82"/>
    </location>
</feature>
<accession>A0A835MPG3</accession>
<keyword evidence="1" id="KW-0472">Membrane</keyword>
<sequence length="131" mass="15422">MAEEAAKAMEPNANMLKWPKKDKHRLLQLCTVPVYLTVHVSLLIFMHLLTSTGFVGSVGFIIDFYMFVNFNWVTANVLWSLFQLLEQRGCRKEFCLALYKRRLWALTREINWAWAWSLDFLILYRGWATAS</sequence>
<dbReference type="Proteomes" id="UP000657918">
    <property type="component" value="Unassembled WGS sequence"/>
</dbReference>
<reference evidence="2 3" key="1">
    <citation type="submission" date="2020-10" db="EMBL/GenBank/DDBJ databases">
        <title>Plant Genome Project.</title>
        <authorList>
            <person name="Zhang R.-G."/>
        </authorList>
    </citation>
    <scope>NUCLEOTIDE SEQUENCE [LARGE SCALE GENOMIC DNA]</scope>
    <source>
        <strain evidence="2">FAFU-HL-1</strain>
        <tissue evidence="2">Leaf</tissue>
    </source>
</reference>
<organism evidence="2 3">
    <name type="scientific">Salix dunnii</name>
    <dbReference type="NCBI Taxonomy" id="1413687"/>
    <lineage>
        <taxon>Eukaryota</taxon>
        <taxon>Viridiplantae</taxon>
        <taxon>Streptophyta</taxon>
        <taxon>Embryophyta</taxon>
        <taxon>Tracheophyta</taxon>
        <taxon>Spermatophyta</taxon>
        <taxon>Magnoliopsida</taxon>
        <taxon>eudicotyledons</taxon>
        <taxon>Gunneridae</taxon>
        <taxon>Pentapetalae</taxon>
        <taxon>rosids</taxon>
        <taxon>fabids</taxon>
        <taxon>Malpighiales</taxon>
        <taxon>Salicaceae</taxon>
        <taxon>Saliceae</taxon>
        <taxon>Salix</taxon>
    </lineage>
</organism>
<protein>
    <submittedName>
        <fullName evidence="2">Uncharacterized protein</fullName>
    </submittedName>
</protein>
<comment type="caution">
    <text evidence="2">The sequence shown here is derived from an EMBL/GenBank/DDBJ whole genome shotgun (WGS) entry which is preliminary data.</text>
</comment>
<dbReference type="AlphaFoldDB" id="A0A835MPG3"/>
<feature type="transmembrane region" description="Helical" evidence="1">
    <location>
        <begin position="26"/>
        <end position="48"/>
    </location>
</feature>
<keyword evidence="3" id="KW-1185">Reference proteome</keyword>
<keyword evidence="1" id="KW-1133">Transmembrane helix</keyword>
<proteinExistence type="predicted"/>
<keyword evidence="1" id="KW-0812">Transmembrane</keyword>
<gene>
    <name evidence="2" type="ORF">SADUNF_Sadunf10G0093300</name>
</gene>
<name>A0A835MPG3_9ROSI</name>
<evidence type="ECO:0000313" key="3">
    <source>
        <dbReference type="Proteomes" id="UP000657918"/>
    </source>
</evidence>